<dbReference type="SUPFAM" id="SSF53623">
    <property type="entry name" value="MurD-like peptide ligases, catalytic domain"/>
    <property type="match status" value="1"/>
</dbReference>
<dbReference type="GO" id="GO:0016881">
    <property type="term" value="F:acid-amino acid ligase activity"/>
    <property type="evidence" value="ECO:0007669"/>
    <property type="project" value="InterPro"/>
</dbReference>
<dbReference type="GO" id="GO:0005524">
    <property type="term" value="F:ATP binding"/>
    <property type="evidence" value="ECO:0007669"/>
    <property type="project" value="UniProtKB-KW"/>
</dbReference>
<dbReference type="AlphaFoldDB" id="K2BBD2"/>
<dbReference type="PANTHER" id="PTHR43024">
    <property type="entry name" value="UDP-N-ACETYLMURAMOYL-TRIPEPTIDE--D-ALANYL-D-ALANINE LIGASE"/>
    <property type="match status" value="1"/>
</dbReference>
<organism evidence="5">
    <name type="scientific">uncultured bacterium</name>
    <name type="common">gcode 4</name>
    <dbReference type="NCBI Taxonomy" id="1234023"/>
    <lineage>
        <taxon>Bacteria</taxon>
        <taxon>environmental samples</taxon>
    </lineage>
</organism>
<reference evidence="5" key="1">
    <citation type="journal article" date="2012" name="Science">
        <title>Fermentation, hydrogen, and sulfur metabolism in multiple uncultivated bacterial phyla.</title>
        <authorList>
            <person name="Wrighton K.C."/>
            <person name="Thomas B.C."/>
            <person name="Sharon I."/>
            <person name="Miller C.S."/>
            <person name="Castelle C.J."/>
            <person name="VerBerkmoes N.C."/>
            <person name="Wilkins M.J."/>
            <person name="Hettich R.L."/>
            <person name="Lipton M.S."/>
            <person name="Williams K.H."/>
            <person name="Long P.E."/>
            <person name="Banfield J.F."/>
        </authorList>
    </citation>
    <scope>NUCLEOTIDE SEQUENCE [LARGE SCALE GENOMIC DNA]</scope>
</reference>
<dbReference type="Gene3D" id="3.40.1190.10">
    <property type="entry name" value="Mur-like, catalytic domain"/>
    <property type="match status" value="1"/>
</dbReference>
<evidence type="ECO:0000256" key="1">
    <source>
        <dbReference type="ARBA" id="ARBA00022598"/>
    </source>
</evidence>
<evidence type="ECO:0000256" key="2">
    <source>
        <dbReference type="ARBA" id="ARBA00022741"/>
    </source>
</evidence>
<proteinExistence type="predicted"/>
<accession>K2BBD2</accession>
<dbReference type="InterPro" id="IPR013221">
    <property type="entry name" value="Mur_ligase_cen"/>
</dbReference>
<dbReference type="InterPro" id="IPR036565">
    <property type="entry name" value="Mur-like_cat_sf"/>
</dbReference>
<name>K2BBD2_9BACT</name>
<evidence type="ECO:0000256" key="3">
    <source>
        <dbReference type="ARBA" id="ARBA00022840"/>
    </source>
</evidence>
<dbReference type="EMBL" id="AMFJ01021653">
    <property type="protein sequence ID" value="EKD66063.1"/>
    <property type="molecule type" value="Genomic_DNA"/>
</dbReference>
<sequence>MRKIALKLLQISARKVIEKHKPIVIGITWTVGKTTTTHFIFEFMSSLFWESVYMSPYDYNWEYWIPLTVLKSKSPNRNPFLWILVFIKWFLLRFSRNYPKYLVLEYWIDHPGEMDFILEVAKPDYGIILNISENHILQFPDFNVYVNEKLKLPLNSKNIIYNRDDPKLKEIFWKREWKDILSFWISSKNANLVAFNIVSDINNLKFDLEYKWHVHSLKYNLIWEFQTYNILPAFALWVMLGVEIEKIKEIMSNINPQKWRWVLLKWANNSIIIDWSYNWWCVAIWAWINYMDNLSSDYYKILFLWDMRELWDESKKLHLQLANRIINSKIDKVVIVWEEMKKYAYEELVKHLWEEKISWFMSSRQAGRKIREIIASATKQSVIFVKWSQNTIFLEEWIKEFLYDMRDISKLCRQWHHWMKKKEDFFNNVL</sequence>
<dbReference type="PANTHER" id="PTHR43024:SF1">
    <property type="entry name" value="UDP-N-ACETYLMURAMOYL-TRIPEPTIDE--D-ALANYL-D-ALANINE LIGASE"/>
    <property type="match status" value="1"/>
</dbReference>
<keyword evidence="3" id="KW-0067">ATP-binding</keyword>
<dbReference type="InterPro" id="IPR036615">
    <property type="entry name" value="Mur_ligase_C_dom_sf"/>
</dbReference>
<dbReference type="Pfam" id="PF08245">
    <property type="entry name" value="Mur_ligase_M"/>
    <property type="match status" value="1"/>
</dbReference>
<gene>
    <name evidence="5" type="ORF">ACD_49C00067G0049</name>
</gene>
<evidence type="ECO:0000313" key="5">
    <source>
        <dbReference type="EMBL" id="EKD66063.1"/>
    </source>
</evidence>
<keyword evidence="1 5" id="KW-0436">Ligase</keyword>
<dbReference type="SUPFAM" id="SSF53244">
    <property type="entry name" value="MurD-like peptide ligases, peptide-binding domain"/>
    <property type="match status" value="1"/>
</dbReference>
<evidence type="ECO:0000259" key="4">
    <source>
        <dbReference type="Pfam" id="PF08245"/>
    </source>
</evidence>
<feature type="domain" description="Mur ligase central" evidence="4">
    <location>
        <begin position="27"/>
        <end position="236"/>
    </location>
</feature>
<dbReference type="InterPro" id="IPR051046">
    <property type="entry name" value="MurCDEF_CellWall_CoF430Synth"/>
</dbReference>
<dbReference type="Gene3D" id="3.90.190.20">
    <property type="entry name" value="Mur ligase, C-terminal domain"/>
    <property type="match status" value="1"/>
</dbReference>
<keyword evidence="2" id="KW-0547">Nucleotide-binding</keyword>
<protein>
    <submittedName>
        <fullName evidence="5">UDP-N-acetylmuramoyl-tripeptide-D-alanyl-D-alanine ligase</fullName>
    </submittedName>
</protein>
<comment type="caution">
    <text evidence="5">The sequence shown here is derived from an EMBL/GenBank/DDBJ whole genome shotgun (WGS) entry which is preliminary data.</text>
</comment>